<gene>
    <name evidence="3" type="ORF">F1D05_23565</name>
</gene>
<accession>A0A7G6X274</accession>
<proteinExistence type="predicted"/>
<reference evidence="3 4" key="2">
    <citation type="journal article" date="2020" name="Microbiol. Resour. Announc.">
        <title>Antarctic desert soil bacteria exhibit high novel natural product potential, evaluated through long-read genome sequencing and comparative genomics.</title>
        <authorList>
            <person name="Benaud N."/>
            <person name="Edwards R.J."/>
            <person name="Amos T.G."/>
            <person name="D'Agostino P.M."/>
            <person name="Gutierrez-Chavez C."/>
            <person name="Montgomery K."/>
            <person name="Nicetic I."/>
            <person name="Ferrari B.C."/>
        </authorList>
    </citation>
    <scope>NUCLEOTIDE SEQUENCE [LARGE SCALE GENOMIC DNA]</scope>
    <source>
        <strain evidence="3 4">SPB151</strain>
    </source>
</reference>
<evidence type="ECO:0000313" key="3">
    <source>
        <dbReference type="EMBL" id="QNE20339.1"/>
    </source>
</evidence>
<sequence length="85" mass="8916">MANNQVFSRRRALVAGLAAGALLSVPALAQAAPREAEPGRPLAADEPHVKPAKLKLPEPTGRYRVGTTELHLVDKARTDPAASAN</sequence>
<dbReference type="EMBL" id="CP043661">
    <property type="protein sequence ID" value="QNE20339.1"/>
    <property type="molecule type" value="Genomic_DNA"/>
</dbReference>
<dbReference type="AlphaFoldDB" id="A0A7G6X274"/>
<dbReference type="InterPro" id="IPR006311">
    <property type="entry name" value="TAT_signal"/>
</dbReference>
<evidence type="ECO:0000256" key="2">
    <source>
        <dbReference type="SAM" id="SignalP"/>
    </source>
</evidence>
<protein>
    <submittedName>
        <fullName evidence="3">Uncharacterized protein</fullName>
    </submittedName>
</protein>
<feature type="compositionally biased region" description="Basic and acidic residues" evidence="1">
    <location>
        <begin position="34"/>
        <end position="49"/>
    </location>
</feature>
<organism evidence="3 4">
    <name type="scientific">Kribbella qitaiheensis</name>
    <dbReference type="NCBI Taxonomy" id="1544730"/>
    <lineage>
        <taxon>Bacteria</taxon>
        <taxon>Bacillati</taxon>
        <taxon>Actinomycetota</taxon>
        <taxon>Actinomycetes</taxon>
        <taxon>Propionibacteriales</taxon>
        <taxon>Kribbellaceae</taxon>
        <taxon>Kribbella</taxon>
    </lineage>
</organism>
<feature type="chain" id="PRO_5028936285" evidence="2">
    <location>
        <begin position="32"/>
        <end position="85"/>
    </location>
</feature>
<dbReference type="RefSeq" id="WP_185442509.1">
    <property type="nucleotide sequence ID" value="NZ_CP043661.1"/>
</dbReference>
<dbReference type="PROSITE" id="PS51318">
    <property type="entry name" value="TAT"/>
    <property type="match status" value="1"/>
</dbReference>
<keyword evidence="4" id="KW-1185">Reference proteome</keyword>
<evidence type="ECO:0000256" key="1">
    <source>
        <dbReference type="SAM" id="MobiDB-lite"/>
    </source>
</evidence>
<feature type="region of interest" description="Disordered" evidence="1">
    <location>
        <begin position="33"/>
        <end position="60"/>
    </location>
</feature>
<feature type="signal peptide" evidence="2">
    <location>
        <begin position="1"/>
        <end position="31"/>
    </location>
</feature>
<evidence type="ECO:0000313" key="4">
    <source>
        <dbReference type="Proteomes" id="UP000515563"/>
    </source>
</evidence>
<dbReference type="Proteomes" id="UP000515563">
    <property type="component" value="Chromosome"/>
</dbReference>
<name>A0A7G6X274_9ACTN</name>
<dbReference type="KEGG" id="kqi:F1D05_23565"/>
<keyword evidence="2" id="KW-0732">Signal</keyword>
<reference evidence="4" key="1">
    <citation type="submission" date="2019-09" db="EMBL/GenBank/DDBJ databases">
        <title>Antimicrobial potential of Antarctic Bacteria.</title>
        <authorList>
            <person name="Benaud N."/>
            <person name="Edwards R.J."/>
            <person name="Ferrari B.C."/>
        </authorList>
    </citation>
    <scope>NUCLEOTIDE SEQUENCE [LARGE SCALE GENOMIC DNA]</scope>
    <source>
        <strain evidence="4">SPB151</strain>
    </source>
</reference>